<reference evidence="2 3" key="1">
    <citation type="journal article" date="2015" name="Sci. Rep.">
        <title>Genome of the facultative scuticociliatosis pathogen Pseudocohnilembus persalinus provides insight into its virulence through horizontal gene transfer.</title>
        <authorList>
            <person name="Xiong J."/>
            <person name="Wang G."/>
            <person name="Cheng J."/>
            <person name="Tian M."/>
            <person name="Pan X."/>
            <person name="Warren A."/>
            <person name="Jiang C."/>
            <person name="Yuan D."/>
            <person name="Miao W."/>
        </authorList>
    </citation>
    <scope>NUCLEOTIDE SEQUENCE [LARGE SCALE GENOMIC DNA]</scope>
    <source>
        <strain evidence="2">36N120E</strain>
    </source>
</reference>
<dbReference type="AlphaFoldDB" id="A0A0V0R520"/>
<evidence type="ECO:0008006" key="4">
    <source>
        <dbReference type="Google" id="ProtNLM"/>
    </source>
</evidence>
<protein>
    <recommendedName>
        <fullName evidence="4">Tubulin-tyrosine ligase family protein</fullName>
    </recommendedName>
</protein>
<proteinExistence type="predicted"/>
<dbReference type="Pfam" id="PF03133">
    <property type="entry name" value="TTL"/>
    <property type="match status" value="1"/>
</dbReference>
<gene>
    <name evidence="2" type="ORF">PPERSA_09404</name>
</gene>
<dbReference type="PROSITE" id="PS51221">
    <property type="entry name" value="TTL"/>
    <property type="match status" value="1"/>
</dbReference>
<evidence type="ECO:0000313" key="3">
    <source>
        <dbReference type="Proteomes" id="UP000054937"/>
    </source>
</evidence>
<feature type="chain" id="PRO_5006867677" description="Tubulin-tyrosine ligase family protein" evidence="1">
    <location>
        <begin position="23"/>
        <end position="545"/>
    </location>
</feature>
<dbReference type="OrthoDB" id="291607at2759"/>
<dbReference type="PANTHER" id="PTHR47664">
    <property type="entry name" value="NLPC_P60 DOMAIN-CONTAINING PROTEIN"/>
    <property type="match status" value="1"/>
</dbReference>
<evidence type="ECO:0000256" key="1">
    <source>
        <dbReference type="SAM" id="SignalP"/>
    </source>
</evidence>
<feature type="signal peptide" evidence="1">
    <location>
        <begin position="1"/>
        <end position="22"/>
    </location>
</feature>
<name>A0A0V0R520_PSEPJ</name>
<keyword evidence="3" id="KW-1185">Reference proteome</keyword>
<dbReference type="Proteomes" id="UP000054937">
    <property type="component" value="Unassembled WGS sequence"/>
</dbReference>
<evidence type="ECO:0000313" key="2">
    <source>
        <dbReference type="EMBL" id="KRX09574.1"/>
    </source>
</evidence>
<accession>A0A0V0R520</accession>
<keyword evidence="1" id="KW-0732">Signal</keyword>
<dbReference type="InParanoid" id="A0A0V0R520"/>
<dbReference type="PANTHER" id="PTHR47664:SF1">
    <property type="entry name" value="CHROMOSOME UNDETERMINED SCAFFOLD_14, WHOLE GENOME SHOTGUN SEQUENCE"/>
    <property type="match status" value="1"/>
</dbReference>
<comment type="caution">
    <text evidence="2">The sequence shown here is derived from an EMBL/GenBank/DDBJ whole genome shotgun (WGS) entry which is preliminary data.</text>
</comment>
<sequence length="545" mass="63742">MVKKLYLITLLIAAIFFQGIQCEVQKQDNEMIQCYENETCLSALIKCQNQCLTFNDEKLKQNCLIQCATIITQQIDHLESKNQSDNNTITNEQMNDLETNDGKYMKIDQQKYQKFLEDPHSHDGQSLLKIDCDRVKTKKKVALNIMTPAESVKNYFKSRCDFEIVNKNSKDFDFKWTSFQRYQNFKKLKSGKQIINHIGKVKELLSDKDNLVKTLKKFDKKNLYNFNSNDIHFKTFQMNLKSETYNEEELAFMNEPNKGLWLTKNPSSSVGLGIKIYNDLEEIKQNVREIKASSKNGKVDKAKIKQFSFIQEYMDKPLLKNGKKLDLRVYMLVASLDPFVLLYQDGWARSCILPYDTDISQDEDWGFKHLSNKQFQYTYYKNNKEKVGEHCFSSKEVEEFLKNEKGLSDEKLEAINHESKKVLAYTFMAAKDRLKHQQGAYQVMGADLIYDEDYNVKIIELNTNPGLKDAFECQSYVIAQMVQSTLDLVTETLYDPSTLREKWSHPEKLELGRWQIVINEATGYNILDQYLVDKKSDDKQKRIEL</sequence>
<organism evidence="2 3">
    <name type="scientific">Pseudocohnilembus persalinus</name>
    <name type="common">Ciliate</name>
    <dbReference type="NCBI Taxonomy" id="266149"/>
    <lineage>
        <taxon>Eukaryota</taxon>
        <taxon>Sar</taxon>
        <taxon>Alveolata</taxon>
        <taxon>Ciliophora</taxon>
        <taxon>Intramacronucleata</taxon>
        <taxon>Oligohymenophorea</taxon>
        <taxon>Scuticociliatia</taxon>
        <taxon>Philasterida</taxon>
        <taxon>Pseudocohnilembidae</taxon>
        <taxon>Pseudocohnilembus</taxon>
    </lineage>
</organism>
<dbReference type="EMBL" id="LDAU01000047">
    <property type="protein sequence ID" value="KRX09574.1"/>
    <property type="molecule type" value="Genomic_DNA"/>
</dbReference>
<dbReference type="InterPro" id="IPR004344">
    <property type="entry name" value="TTL/TTLL_fam"/>
</dbReference>
<dbReference type="Gene3D" id="3.30.470.20">
    <property type="entry name" value="ATP-grasp fold, B domain"/>
    <property type="match status" value="1"/>
</dbReference>
<dbReference type="SUPFAM" id="SSF56059">
    <property type="entry name" value="Glutathione synthetase ATP-binding domain-like"/>
    <property type="match status" value="1"/>
</dbReference>